<proteinExistence type="predicted"/>
<evidence type="ECO:0000313" key="2">
    <source>
        <dbReference type="Proteomes" id="UP000095283"/>
    </source>
</evidence>
<keyword evidence="1" id="KW-0472">Membrane</keyword>
<dbReference type="AlphaFoldDB" id="A0A1I7WAZ8"/>
<name>A0A1I7WAZ8_HETBA</name>
<accession>A0A1I7WAZ8</accession>
<evidence type="ECO:0000313" key="3">
    <source>
        <dbReference type="WBParaSite" id="Hba_01870"/>
    </source>
</evidence>
<keyword evidence="2" id="KW-1185">Reference proteome</keyword>
<dbReference type="WBParaSite" id="Hba_01870">
    <property type="protein sequence ID" value="Hba_01870"/>
    <property type="gene ID" value="Hba_01870"/>
</dbReference>
<organism evidence="2 3">
    <name type="scientific">Heterorhabditis bacteriophora</name>
    <name type="common">Entomopathogenic nematode worm</name>
    <dbReference type="NCBI Taxonomy" id="37862"/>
    <lineage>
        <taxon>Eukaryota</taxon>
        <taxon>Metazoa</taxon>
        <taxon>Ecdysozoa</taxon>
        <taxon>Nematoda</taxon>
        <taxon>Chromadorea</taxon>
        <taxon>Rhabditida</taxon>
        <taxon>Rhabditina</taxon>
        <taxon>Rhabditomorpha</taxon>
        <taxon>Strongyloidea</taxon>
        <taxon>Heterorhabditidae</taxon>
        <taxon>Heterorhabditis</taxon>
    </lineage>
</organism>
<reference evidence="3" key="1">
    <citation type="submission" date="2016-11" db="UniProtKB">
        <authorList>
            <consortium name="WormBaseParasite"/>
        </authorList>
    </citation>
    <scope>IDENTIFICATION</scope>
</reference>
<sequence>MLSQECFDYDASYRKILFLYRIKHYFILTNKQLSIDDTTYFIYIFRIYGWWFISVINYLGIYLLEFSHCNNFSGIMSMIIIINDFFQTVTRAMHLLSETMSHVEQLAVPHATVNNKIL</sequence>
<protein>
    <submittedName>
        <fullName evidence="3">Ion_trans domain-containing protein</fullName>
    </submittedName>
</protein>
<evidence type="ECO:0000256" key="1">
    <source>
        <dbReference type="SAM" id="Phobius"/>
    </source>
</evidence>
<dbReference type="Proteomes" id="UP000095283">
    <property type="component" value="Unplaced"/>
</dbReference>
<keyword evidence="1" id="KW-1133">Transmembrane helix</keyword>
<keyword evidence="1" id="KW-0812">Transmembrane</keyword>
<feature type="transmembrane region" description="Helical" evidence="1">
    <location>
        <begin position="40"/>
        <end position="64"/>
    </location>
</feature>